<feature type="binding site" evidence="9">
    <location>
        <position position="126"/>
    </location>
    <ligand>
        <name>Zn(2+)</name>
        <dbReference type="ChEBI" id="CHEBI:29105"/>
        <note>catalytic</note>
    </ligand>
</feature>
<evidence type="ECO:0000313" key="12">
    <source>
        <dbReference type="Proteomes" id="UP000228976"/>
    </source>
</evidence>
<feature type="binding site" evidence="9">
    <location>
        <position position="120"/>
    </location>
    <ligand>
        <name>Zn(2+)</name>
        <dbReference type="ChEBI" id="CHEBI:29105"/>
        <note>catalytic</note>
    </ligand>
</feature>
<keyword evidence="7 9" id="KW-0378">Hydrolase</keyword>
<evidence type="ECO:0000256" key="3">
    <source>
        <dbReference type="ARBA" id="ARBA00022552"/>
    </source>
</evidence>
<evidence type="ECO:0000256" key="7">
    <source>
        <dbReference type="ARBA" id="ARBA00022801"/>
    </source>
</evidence>
<feature type="region of interest" description="Disordered" evidence="10">
    <location>
        <begin position="180"/>
        <end position="260"/>
    </location>
</feature>
<protein>
    <recommendedName>
        <fullName evidence="9">Endoribonuclease YbeY</fullName>
        <ecNumber evidence="9">3.1.-.-</ecNumber>
    </recommendedName>
</protein>
<keyword evidence="2 9" id="KW-0690">Ribosome biogenesis</keyword>
<dbReference type="Gene3D" id="3.40.390.30">
    <property type="entry name" value="Metalloproteases ('zincins'), catalytic domain"/>
    <property type="match status" value="1"/>
</dbReference>
<dbReference type="HAMAP" id="MF_00009">
    <property type="entry name" value="Endoribonucl_YbeY"/>
    <property type="match status" value="1"/>
</dbReference>
<dbReference type="EMBL" id="MWWU01000002">
    <property type="protein sequence ID" value="OZG55966.1"/>
    <property type="molecule type" value="Genomic_DNA"/>
</dbReference>
<dbReference type="GO" id="GO:0004521">
    <property type="term" value="F:RNA endonuclease activity"/>
    <property type="evidence" value="ECO:0007669"/>
    <property type="project" value="UniProtKB-UniRule"/>
</dbReference>
<dbReference type="GO" id="GO:0005737">
    <property type="term" value="C:cytoplasm"/>
    <property type="evidence" value="ECO:0007669"/>
    <property type="project" value="UniProtKB-SubCell"/>
</dbReference>
<accession>A0A261FAN0</accession>
<evidence type="ECO:0000256" key="1">
    <source>
        <dbReference type="ARBA" id="ARBA00010875"/>
    </source>
</evidence>
<dbReference type="Proteomes" id="UP000228976">
    <property type="component" value="Unassembled WGS sequence"/>
</dbReference>
<evidence type="ECO:0000256" key="10">
    <source>
        <dbReference type="SAM" id="MobiDB-lite"/>
    </source>
</evidence>
<keyword evidence="12" id="KW-1185">Reference proteome</keyword>
<keyword evidence="9" id="KW-0963">Cytoplasm</keyword>
<dbReference type="GO" id="GO:0004222">
    <property type="term" value="F:metalloendopeptidase activity"/>
    <property type="evidence" value="ECO:0007669"/>
    <property type="project" value="InterPro"/>
</dbReference>
<dbReference type="InterPro" id="IPR002036">
    <property type="entry name" value="YbeY"/>
</dbReference>
<dbReference type="PANTHER" id="PTHR46986:SF1">
    <property type="entry name" value="ENDORIBONUCLEASE YBEY, CHLOROPLASTIC"/>
    <property type="match status" value="1"/>
</dbReference>
<evidence type="ECO:0000313" key="11">
    <source>
        <dbReference type="EMBL" id="OZG55966.1"/>
    </source>
</evidence>
<reference evidence="11 12" key="1">
    <citation type="journal article" date="2017" name="BMC Genomics">
        <title>Comparative genomic and phylogenomic analyses of the Bifidobacteriaceae family.</title>
        <authorList>
            <person name="Lugli G.A."/>
            <person name="Milani C."/>
            <person name="Turroni F."/>
            <person name="Duranti S."/>
            <person name="Mancabelli L."/>
            <person name="Mangifesta M."/>
            <person name="Ferrario C."/>
            <person name="Modesto M."/>
            <person name="Mattarelli P."/>
            <person name="Jiri K."/>
            <person name="van Sinderen D."/>
            <person name="Ventura M."/>
        </authorList>
    </citation>
    <scope>NUCLEOTIDE SEQUENCE [LARGE SCALE GENOMIC DNA]</scope>
    <source>
        <strain evidence="11 12">LMG 21773</strain>
    </source>
</reference>
<evidence type="ECO:0000256" key="5">
    <source>
        <dbReference type="ARBA" id="ARBA00022723"/>
    </source>
</evidence>
<feature type="compositionally biased region" description="Acidic residues" evidence="10">
    <location>
        <begin position="202"/>
        <end position="211"/>
    </location>
</feature>
<comment type="subcellular location">
    <subcellularLocation>
        <location evidence="9">Cytoplasm</location>
    </subcellularLocation>
</comment>
<keyword evidence="8 9" id="KW-0862">Zinc</keyword>
<comment type="caution">
    <text evidence="11">The sequence shown here is derived from an EMBL/GenBank/DDBJ whole genome shotgun (WGS) entry which is preliminary data.</text>
</comment>
<comment type="function">
    <text evidence="9">Single strand-specific metallo-endoribonuclease involved in late-stage 70S ribosome quality control and in maturation of the 3' terminus of the 16S rRNA.</text>
</comment>
<comment type="cofactor">
    <cofactor evidence="9">
        <name>Zn(2+)</name>
        <dbReference type="ChEBI" id="CHEBI:29105"/>
    </cofactor>
    <text evidence="9">Binds 1 zinc ion.</text>
</comment>
<dbReference type="InterPro" id="IPR020549">
    <property type="entry name" value="YbeY_CS"/>
</dbReference>
<evidence type="ECO:0000256" key="2">
    <source>
        <dbReference type="ARBA" id="ARBA00022517"/>
    </source>
</evidence>
<feature type="compositionally biased region" description="Basic and acidic residues" evidence="10">
    <location>
        <begin position="236"/>
        <end position="247"/>
    </location>
</feature>
<keyword evidence="4 9" id="KW-0540">Nuclease</keyword>
<keyword evidence="5 9" id="KW-0479">Metal-binding</keyword>
<evidence type="ECO:0000256" key="6">
    <source>
        <dbReference type="ARBA" id="ARBA00022759"/>
    </source>
</evidence>
<dbReference type="AlphaFoldDB" id="A0A261FAN0"/>
<evidence type="ECO:0000256" key="9">
    <source>
        <dbReference type="HAMAP-Rule" id="MF_00009"/>
    </source>
</evidence>
<name>A0A261FAN0_9BIFI</name>
<keyword evidence="6 9" id="KW-0255">Endonuclease</keyword>
<dbReference type="Pfam" id="PF02130">
    <property type="entry name" value="YbeY"/>
    <property type="match status" value="1"/>
</dbReference>
<dbReference type="GO" id="GO:0006364">
    <property type="term" value="P:rRNA processing"/>
    <property type="evidence" value="ECO:0007669"/>
    <property type="project" value="UniProtKB-UniRule"/>
</dbReference>
<dbReference type="OrthoDB" id="9807740at2"/>
<organism evidence="11 12">
    <name type="scientific">Aeriscardovia aeriphila</name>
    <dbReference type="NCBI Taxonomy" id="218139"/>
    <lineage>
        <taxon>Bacteria</taxon>
        <taxon>Bacillati</taxon>
        <taxon>Actinomycetota</taxon>
        <taxon>Actinomycetes</taxon>
        <taxon>Bifidobacteriales</taxon>
        <taxon>Bifidobacteriaceae</taxon>
        <taxon>Aeriscardovia</taxon>
    </lineage>
</organism>
<feature type="binding site" evidence="9">
    <location>
        <position position="116"/>
    </location>
    <ligand>
        <name>Zn(2+)</name>
        <dbReference type="ChEBI" id="CHEBI:29105"/>
        <note>catalytic</note>
    </ligand>
</feature>
<comment type="similarity">
    <text evidence="1 9">Belongs to the endoribonuclease YbeY family.</text>
</comment>
<dbReference type="GO" id="GO:0008270">
    <property type="term" value="F:zinc ion binding"/>
    <property type="evidence" value="ECO:0007669"/>
    <property type="project" value="UniProtKB-UniRule"/>
</dbReference>
<keyword evidence="3 9" id="KW-0698">rRNA processing</keyword>
<dbReference type="EC" id="3.1.-.-" evidence="9"/>
<dbReference type="InterPro" id="IPR023091">
    <property type="entry name" value="MetalPrtase_cat_dom_sf_prd"/>
</dbReference>
<gene>
    <name evidence="9" type="primary">ybeY</name>
    <name evidence="11" type="ORF">AEAE_0454</name>
</gene>
<dbReference type="PROSITE" id="PS01306">
    <property type="entry name" value="UPF0054"/>
    <property type="match status" value="1"/>
</dbReference>
<dbReference type="SUPFAM" id="SSF55486">
    <property type="entry name" value="Metalloproteases ('zincins'), catalytic domain"/>
    <property type="match status" value="1"/>
</dbReference>
<dbReference type="NCBIfam" id="TIGR00043">
    <property type="entry name" value="rRNA maturation RNase YbeY"/>
    <property type="match status" value="1"/>
</dbReference>
<sequence length="260" mass="28559">MSVEVANETEWSIDPKQFSDLGAFVLDQMRVSPGADLTITFVDPQTIADLHERWMGLIGPTDVMSFPMDELRPGKDGALTPAGILGDIVLCPDVAIQQAHASGHSGIEEMLLLTAHGILHLLGFDHMEPEQERAMFDLQRQLMLLFIAARGTAVHEIVLPEGAEDMLASYYRDHPELPRAGSEKFIHSGASDGPTQGLSGQPEEDDAEVQSDEQINFEQLKANDERFGLPQNDWVGRPESEPEHNNGSDDASNTSPYSEK</sequence>
<feature type="compositionally biased region" description="Polar residues" evidence="10">
    <location>
        <begin position="248"/>
        <end position="260"/>
    </location>
</feature>
<dbReference type="PANTHER" id="PTHR46986">
    <property type="entry name" value="ENDORIBONUCLEASE YBEY, CHLOROPLASTIC"/>
    <property type="match status" value="1"/>
</dbReference>
<evidence type="ECO:0000256" key="8">
    <source>
        <dbReference type="ARBA" id="ARBA00022833"/>
    </source>
</evidence>
<proteinExistence type="inferred from homology"/>
<evidence type="ECO:0000256" key="4">
    <source>
        <dbReference type="ARBA" id="ARBA00022722"/>
    </source>
</evidence>